<dbReference type="EMBL" id="CP000236">
    <property type="protein sequence ID" value="ABD44904.1"/>
    <property type="molecule type" value="Genomic_DNA"/>
</dbReference>
<keyword evidence="4" id="KW-1185">Reference proteome</keyword>
<keyword evidence="1" id="KW-0812">Transmembrane</keyword>
<feature type="chain" id="PRO_5004207848" description="Lipoprotein" evidence="2">
    <location>
        <begin position="25"/>
        <end position="64"/>
    </location>
</feature>
<dbReference type="Proteomes" id="UP000008320">
    <property type="component" value="Chromosome"/>
</dbReference>
<name>Q2GFF0_EHRCR</name>
<dbReference type="KEGG" id="ech:ECH_1048"/>
<evidence type="ECO:0000256" key="1">
    <source>
        <dbReference type="SAM" id="Phobius"/>
    </source>
</evidence>
<dbReference type="AlphaFoldDB" id="Q2GFF0"/>
<evidence type="ECO:0000256" key="2">
    <source>
        <dbReference type="SAM" id="SignalP"/>
    </source>
</evidence>
<organism evidence="3 4">
    <name type="scientific">Ehrlichia chaffeensis (strain ATCC CRL-10679 / Arkansas)</name>
    <dbReference type="NCBI Taxonomy" id="205920"/>
    <lineage>
        <taxon>Bacteria</taxon>
        <taxon>Pseudomonadati</taxon>
        <taxon>Pseudomonadota</taxon>
        <taxon>Alphaproteobacteria</taxon>
        <taxon>Rickettsiales</taxon>
        <taxon>Anaplasmataceae</taxon>
        <taxon>Ehrlichia</taxon>
    </lineage>
</organism>
<evidence type="ECO:0000313" key="4">
    <source>
        <dbReference type="Proteomes" id="UP000008320"/>
    </source>
</evidence>
<accession>Q2GFF0</accession>
<gene>
    <name evidence="3" type="ordered locus">ECH_1048</name>
</gene>
<sequence length="64" mass="7750">MYREVKKCCMTFSMIRFFSEVRLAAVFMCKCCISIYPSYVFIFYEKTDNGLLYKLIFRKSLLFI</sequence>
<reference evidence="3 4" key="1">
    <citation type="journal article" date="2006" name="PLoS Genet.">
        <title>Comparative genomics of emerging human ehrlichiosis agents.</title>
        <authorList>
            <person name="Dunning Hotopp J.C."/>
            <person name="Lin M."/>
            <person name="Madupu R."/>
            <person name="Crabtree J."/>
            <person name="Angiuoli S.V."/>
            <person name="Eisen J.A."/>
            <person name="Seshadri R."/>
            <person name="Ren Q."/>
            <person name="Wu M."/>
            <person name="Utterback T.R."/>
            <person name="Smith S."/>
            <person name="Lewis M."/>
            <person name="Khouri H."/>
            <person name="Zhang C."/>
            <person name="Niu H."/>
            <person name="Lin Q."/>
            <person name="Ohashi N."/>
            <person name="Zhi N."/>
            <person name="Nelson W."/>
            <person name="Brinkac L.M."/>
            <person name="Dodson R.J."/>
            <person name="Rosovitz M.J."/>
            <person name="Sundaram J."/>
            <person name="Daugherty S.C."/>
            <person name="Davidsen T."/>
            <person name="Durkin A.S."/>
            <person name="Gwinn M."/>
            <person name="Haft D.H."/>
            <person name="Selengut J.D."/>
            <person name="Sullivan S.A."/>
            <person name="Zafar N."/>
            <person name="Zhou L."/>
            <person name="Benahmed F."/>
            <person name="Forberger H."/>
            <person name="Halpin R."/>
            <person name="Mulligan S."/>
            <person name="Robinson J."/>
            <person name="White O."/>
            <person name="Rikihisa Y."/>
            <person name="Tettelin H."/>
        </authorList>
    </citation>
    <scope>NUCLEOTIDE SEQUENCE [LARGE SCALE GENOMIC DNA]</scope>
    <source>
        <strain evidence="4">ATCC CRL-10679 / Arkansas</strain>
    </source>
</reference>
<evidence type="ECO:0000313" key="3">
    <source>
        <dbReference type="EMBL" id="ABD44904.1"/>
    </source>
</evidence>
<evidence type="ECO:0008006" key="5">
    <source>
        <dbReference type="Google" id="ProtNLM"/>
    </source>
</evidence>
<protein>
    <recommendedName>
        <fullName evidence="5">Lipoprotein</fullName>
    </recommendedName>
</protein>
<dbReference type="STRING" id="205920.ECH_1048"/>
<keyword evidence="2" id="KW-0732">Signal</keyword>
<feature type="signal peptide" evidence="2">
    <location>
        <begin position="1"/>
        <end position="24"/>
    </location>
</feature>
<proteinExistence type="predicted"/>
<keyword evidence="1" id="KW-0472">Membrane</keyword>
<feature type="transmembrane region" description="Helical" evidence="1">
    <location>
        <begin position="21"/>
        <end position="44"/>
    </location>
</feature>
<keyword evidence="1" id="KW-1133">Transmembrane helix</keyword>
<dbReference type="HOGENOM" id="CLU_3024931_0_0_5"/>